<accession>A0AAN5A0J1</accession>
<reference evidence="3 4" key="2">
    <citation type="submission" date="2016-10" db="EMBL/GenBank/DDBJ databases">
        <authorList>
            <person name="Varghese N."/>
            <person name="Submissions S."/>
        </authorList>
    </citation>
    <scope>NUCLEOTIDE SEQUENCE [LARGE SCALE GENOMIC DNA]</scope>
    <source>
        <strain evidence="3 4">DSM 24802</strain>
    </source>
</reference>
<evidence type="ECO:0000313" key="2">
    <source>
        <dbReference type="EMBL" id="GHE03567.1"/>
    </source>
</evidence>
<gene>
    <name evidence="2" type="ORF">GCM10008024_27440</name>
    <name evidence="3" type="ORF">SAMN05444006_11653</name>
</gene>
<evidence type="ECO:0000313" key="3">
    <source>
        <dbReference type="EMBL" id="SDX44162.1"/>
    </source>
</evidence>
<keyword evidence="4" id="KW-1185">Reference proteome</keyword>
<name>A0AAN5A0J1_9RHOB</name>
<keyword evidence="1" id="KW-0472">Membrane</keyword>
<dbReference type="EMBL" id="BNAB01000013">
    <property type="protein sequence ID" value="GHE03567.1"/>
    <property type="molecule type" value="Genomic_DNA"/>
</dbReference>
<dbReference type="Proteomes" id="UP000634647">
    <property type="component" value="Unassembled WGS sequence"/>
</dbReference>
<dbReference type="RefSeq" id="WP_035837690.1">
    <property type="nucleotide sequence ID" value="NZ_BNAB01000013.1"/>
</dbReference>
<dbReference type="Proteomes" id="UP000199541">
    <property type="component" value="Unassembled WGS sequence"/>
</dbReference>
<organism evidence="2 5">
    <name type="scientific">Allgaiera indica</name>
    <dbReference type="NCBI Taxonomy" id="765699"/>
    <lineage>
        <taxon>Bacteria</taxon>
        <taxon>Pseudomonadati</taxon>
        <taxon>Pseudomonadota</taxon>
        <taxon>Alphaproteobacteria</taxon>
        <taxon>Rhodobacterales</taxon>
        <taxon>Paracoccaceae</taxon>
        <taxon>Allgaiera</taxon>
    </lineage>
</organism>
<reference evidence="2" key="1">
    <citation type="journal article" date="2014" name="Int. J. Syst. Evol. Microbiol.">
        <title>Complete genome sequence of Corynebacterium casei LMG S-19264T (=DSM 44701T), isolated from a smear-ripened cheese.</title>
        <authorList>
            <consortium name="US DOE Joint Genome Institute (JGI-PGF)"/>
            <person name="Walter F."/>
            <person name="Albersmeier A."/>
            <person name="Kalinowski J."/>
            <person name="Ruckert C."/>
        </authorList>
    </citation>
    <scope>NUCLEOTIDE SEQUENCE</scope>
    <source>
        <strain evidence="2">CGMCC 1.10859</strain>
    </source>
</reference>
<protein>
    <submittedName>
        <fullName evidence="2">Uncharacterized protein</fullName>
    </submittedName>
</protein>
<dbReference type="AlphaFoldDB" id="A0AAN5A0J1"/>
<feature type="transmembrane region" description="Helical" evidence="1">
    <location>
        <begin position="38"/>
        <end position="58"/>
    </location>
</feature>
<feature type="transmembrane region" description="Helical" evidence="1">
    <location>
        <begin position="12"/>
        <end position="32"/>
    </location>
</feature>
<keyword evidence="1" id="KW-1133">Transmembrane helix</keyword>
<dbReference type="EMBL" id="FNOB01000016">
    <property type="protein sequence ID" value="SDX44162.1"/>
    <property type="molecule type" value="Genomic_DNA"/>
</dbReference>
<evidence type="ECO:0000256" key="1">
    <source>
        <dbReference type="SAM" id="Phobius"/>
    </source>
</evidence>
<sequence length="171" mass="18274">MAFLRPEAVSLLYRWREAIAAATIVCLGLWVVSWGGPFFAVLGGAIGLIGAGLGLLAVRRVRFFRGAGAPGVVEVIEGQIGYFGPLHGGYVALAELSELSLVAHLGQRAWRLSQPDGTILFIPIAAEGAEALFDAFAGLPGLDTHTLIAALDGPEVAARIVWRRHRPRRLR</sequence>
<evidence type="ECO:0000313" key="4">
    <source>
        <dbReference type="Proteomes" id="UP000199541"/>
    </source>
</evidence>
<proteinExistence type="predicted"/>
<keyword evidence="1" id="KW-0812">Transmembrane</keyword>
<comment type="caution">
    <text evidence="2">The sequence shown here is derived from an EMBL/GenBank/DDBJ whole genome shotgun (WGS) entry which is preliminary data.</text>
</comment>
<reference evidence="2" key="3">
    <citation type="submission" date="2023-06" db="EMBL/GenBank/DDBJ databases">
        <authorList>
            <person name="Sun Q."/>
            <person name="Zhou Y."/>
        </authorList>
    </citation>
    <scope>NUCLEOTIDE SEQUENCE</scope>
    <source>
        <strain evidence="2">CGMCC 1.10859</strain>
    </source>
</reference>
<evidence type="ECO:0000313" key="5">
    <source>
        <dbReference type="Proteomes" id="UP000634647"/>
    </source>
</evidence>